<dbReference type="InterPro" id="IPR008928">
    <property type="entry name" value="6-hairpin_glycosidase_sf"/>
</dbReference>
<dbReference type="Pfam" id="PF17389">
    <property type="entry name" value="Bac_rhamnosid6H"/>
    <property type="match status" value="1"/>
</dbReference>
<dbReference type="GO" id="GO:0003824">
    <property type="term" value="F:catalytic activity"/>
    <property type="evidence" value="ECO:0007669"/>
    <property type="project" value="UniProtKB-ARBA"/>
</dbReference>
<comment type="caution">
    <text evidence="4">The sequence shown here is derived from an EMBL/GenBank/DDBJ whole genome shotgun (WGS) entry which is preliminary data.</text>
</comment>
<evidence type="ECO:0000313" key="5">
    <source>
        <dbReference type="Proteomes" id="UP000094569"/>
    </source>
</evidence>
<feature type="signal peptide" evidence="1">
    <location>
        <begin position="1"/>
        <end position="19"/>
    </location>
</feature>
<protein>
    <recommendedName>
        <fullName evidence="6">Alpha-L-rhamnosidase six-hairpin glycosidase domain-containing protein</fullName>
    </recommendedName>
</protein>
<keyword evidence="5" id="KW-1185">Reference proteome</keyword>
<evidence type="ECO:0008006" key="6">
    <source>
        <dbReference type="Google" id="ProtNLM"/>
    </source>
</evidence>
<dbReference type="STRING" id="573508.A0A1E3B386"/>
<dbReference type="AlphaFoldDB" id="A0A1E3B386"/>
<dbReference type="InterPro" id="IPR035396">
    <property type="entry name" value="Bac_rhamnosid6H"/>
</dbReference>
<name>A0A1E3B386_ASPCR</name>
<sequence>MWSLSFLLGPSLLAAVSQASKTPYDQYILAPSSRNLIPESIYQINGSVSNADVLTNPGSGNATFNGPASVTFDFGRNIGGIVSLDIASASSFDAFVGVTFTESSLWISSEACDATADAGFDSPLWFPVGQGPGKYTAEKKHIRGAFRYMTVVTNTTASVSVRSVRVKYTAAPTQDLRAYNGYFHSDDELINRIWYAGAYTLQLCTIEPSTGDSLTTLGEISSSDNITLPETVPWYNNYTISNGSTVLTDGAKRDRLIWPGDMSIAVESAAVSTGDLESVKNALEALFSQQKANGRLPYAGRPFTDQVSFPYHLHSLIGVSDYYRLTGDRTWLSKYWHQYKRGVQWALSSVDQTGLANITASADWLRFGMGAHNIEANAILYYVLDQAQDLATTLHDQTATNWSSIASGIKTAANQRLWDSDAGLYRDNETTTLYPQDGNSWAIKANLTLSAKQSSRVSSSLRSRWGLYGAPAPEAGKTVSPFISGFELQAHYLSGNADSALALMRTQWGFMLDNPRMTNSTFIEGYSTDGSLVYAPYNNDPRISHAHGWSAGPTAALTFYAAGLHLTGPAGSTWKFAPQPGNLTDVEAGFSTKLGAFSTKFSRTDDGFQRLSFNAPNGTTGDVELAGTRGSLVSREGKQVELVDGKAKGLAGGHWELK</sequence>
<feature type="chain" id="PRO_5009123426" description="Alpha-L-rhamnosidase six-hairpin glycosidase domain-containing protein" evidence="1">
    <location>
        <begin position="20"/>
        <end position="658"/>
    </location>
</feature>
<organism evidence="4 5">
    <name type="scientific">Aspergillus cristatus</name>
    <name type="common">Chinese Fuzhuan brick tea-fermentation fungus</name>
    <name type="synonym">Eurotium cristatum</name>
    <dbReference type="NCBI Taxonomy" id="573508"/>
    <lineage>
        <taxon>Eukaryota</taxon>
        <taxon>Fungi</taxon>
        <taxon>Dikarya</taxon>
        <taxon>Ascomycota</taxon>
        <taxon>Pezizomycotina</taxon>
        <taxon>Eurotiomycetes</taxon>
        <taxon>Eurotiomycetidae</taxon>
        <taxon>Eurotiales</taxon>
        <taxon>Aspergillaceae</taxon>
        <taxon>Aspergillus</taxon>
        <taxon>Aspergillus subgen. Aspergillus</taxon>
    </lineage>
</organism>
<dbReference type="PANTHER" id="PTHR34987">
    <property type="entry name" value="C, PUTATIVE (AFU_ORTHOLOGUE AFUA_3G02880)-RELATED"/>
    <property type="match status" value="1"/>
</dbReference>
<evidence type="ECO:0000259" key="2">
    <source>
        <dbReference type="Pfam" id="PF17389"/>
    </source>
</evidence>
<feature type="domain" description="Alpha-L-rhamnosidase six-hairpin glycosidase" evidence="2">
    <location>
        <begin position="241"/>
        <end position="552"/>
    </location>
</feature>
<accession>A0A1E3B386</accession>
<gene>
    <name evidence="4" type="ORF">SI65_09325</name>
</gene>
<dbReference type="EMBL" id="JXNT01000017">
    <property type="protein sequence ID" value="ODM15384.1"/>
    <property type="molecule type" value="Genomic_DNA"/>
</dbReference>
<dbReference type="PANTHER" id="PTHR34987:SF6">
    <property type="entry name" value="ALPHA-L-RHAMNOSIDASE SIX-HAIRPIN GLYCOSIDASE DOMAIN-CONTAINING PROTEIN"/>
    <property type="match status" value="1"/>
</dbReference>
<dbReference type="GO" id="GO:0005975">
    <property type="term" value="P:carbohydrate metabolic process"/>
    <property type="evidence" value="ECO:0007669"/>
    <property type="project" value="InterPro"/>
</dbReference>
<dbReference type="OrthoDB" id="10036721at2759"/>
<evidence type="ECO:0000259" key="3">
    <source>
        <dbReference type="Pfam" id="PF17390"/>
    </source>
</evidence>
<reference evidence="4 5" key="1">
    <citation type="journal article" date="2016" name="BMC Genomics">
        <title>Comparative genomic and transcriptomic analyses of the Fuzhuan brick tea-fermentation fungus Aspergillus cristatus.</title>
        <authorList>
            <person name="Ge Y."/>
            <person name="Wang Y."/>
            <person name="Liu Y."/>
            <person name="Tan Y."/>
            <person name="Ren X."/>
            <person name="Zhang X."/>
            <person name="Hyde K.D."/>
            <person name="Liu Y."/>
            <person name="Liu Z."/>
        </authorList>
    </citation>
    <scope>NUCLEOTIDE SEQUENCE [LARGE SCALE GENOMIC DNA]</scope>
    <source>
        <strain evidence="4 5">GZAAS20.1005</strain>
    </source>
</reference>
<dbReference type="Pfam" id="PF17390">
    <property type="entry name" value="Bac_rhamnosid_C"/>
    <property type="match status" value="1"/>
</dbReference>
<dbReference type="VEuPathDB" id="FungiDB:SI65_09325"/>
<dbReference type="Proteomes" id="UP000094569">
    <property type="component" value="Unassembled WGS sequence"/>
</dbReference>
<dbReference type="InterPro" id="IPR035398">
    <property type="entry name" value="Bac_rhamnosid_C"/>
</dbReference>
<dbReference type="InterPro" id="IPR012341">
    <property type="entry name" value="6hp_glycosidase-like_sf"/>
</dbReference>
<keyword evidence="1" id="KW-0732">Signal</keyword>
<dbReference type="Gene3D" id="2.60.420.10">
    <property type="entry name" value="Maltose phosphorylase, domain 3"/>
    <property type="match status" value="1"/>
</dbReference>
<feature type="domain" description="Alpha-L-rhamnosidase C-terminal" evidence="3">
    <location>
        <begin position="572"/>
        <end position="637"/>
    </location>
</feature>
<dbReference type="SUPFAM" id="SSF48208">
    <property type="entry name" value="Six-hairpin glycosidases"/>
    <property type="match status" value="1"/>
</dbReference>
<dbReference type="Gene3D" id="1.50.10.10">
    <property type="match status" value="1"/>
</dbReference>
<evidence type="ECO:0000256" key="1">
    <source>
        <dbReference type="SAM" id="SignalP"/>
    </source>
</evidence>
<evidence type="ECO:0000313" key="4">
    <source>
        <dbReference type="EMBL" id="ODM15384.1"/>
    </source>
</evidence>
<proteinExistence type="predicted"/>